<evidence type="ECO:0000313" key="2">
    <source>
        <dbReference type="Proteomes" id="UP000322873"/>
    </source>
</evidence>
<proteinExistence type="predicted"/>
<reference evidence="1 2" key="1">
    <citation type="submission" date="2019-06" db="EMBL/GenBank/DDBJ databases">
        <title>Genome Sequence of the Brown Rot Fungal Pathogen Monilinia fructicola.</title>
        <authorList>
            <person name="De Miccolis Angelini R.M."/>
            <person name="Landi L."/>
            <person name="Abate D."/>
            <person name="Pollastro S."/>
            <person name="Romanazzi G."/>
            <person name="Faretra F."/>
        </authorList>
    </citation>
    <scope>NUCLEOTIDE SEQUENCE [LARGE SCALE GENOMIC DNA]</scope>
    <source>
        <strain evidence="1 2">Mfrc123</strain>
    </source>
</reference>
<dbReference type="Proteomes" id="UP000322873">
    <property type="component" value="Unassembled WGS sequence"/>
</dbReference>
<gene>
    <name evidence="1" type="ORF">EYC84_006588</name>
</gene>
<dbReference type="AlphaFoldDB" id="A0A5M9K3X1"/>
<sequence>MIFSNNGEWIVLYLCAFCNLSSKHSTNTLELLWIGSLIIETGVTCKSGRETFSIHISSCVLHSSFFFIRHSYPSP</sequence>
<name>A0A5M9K3X1_MONFR</name>
<protein>
    <submittedName>
        <fullName evidence="1">Uncharacterized protein</fullName>
    </submittedName>
</protein>
<keyword evidence="2" id="KW-1185">Reference proteome</keyword>
<organism evidence="1 2">
    <name type="scientific">Monilinia fructicola</name>
    <name type="common">Brown rot fungus</name>
    <name type="synonym">Ciboria fructicola</name>
    <dbReference type="NCBI Taxonomy" id="38448"/>
    <lineage>
        <taxon>Eukaryota</taxon>
        <taxon>Fungi</taxon>
        <taxon>Dikarya</taxon>
        <taxon>Ascomycota</taxon>
        <taxon>Pezizomycotina</taxon>
        <taxon>Leotiomycetes</taxon>
        <taxon>Helotiales</taxon>
        <taxon>Sclerotiniaceae</taxon>
        <taxon>Monilinia</taxon>
    </lineage>
</organism>
<dbReference type="EMBL" id="VICG01000001">
    <property type="protein sequence ID" value="KAA8576474.1"/>
    <property type="molecule type" value="Genomic_DNA"/>
</dbReference>
<accession>A0A5M9K3X1</accession>
<comment type="caution">
    <text evidence="1">The sequence shown here is derived from an EMBL/GenBank/DDBJ whole genome shotgun (WGS) entry which is preliminary data.</text>
</comment>
<evidence type="ECO:0000313" key="1">
    <source>
        <dbReference type="EMBL" id="KAA8576474.1"/>
    </source>
</evidence>